<dbReference type="SUPFAM" id="SSF161098">
    <property type="entry name" value="MetI-like"/>
    <property type="match status" value="2"/>
</dbReference>
<feature type="transmembrane region" description="Helical" evidence="8">
    <location>
        <begin position="38"/>
        <end position="62"/>
    </location>
</feature>
<feature type="transmembrane region" description="Helical" evidence="8">
    <location>
        <begin position="479"/>
        <end position="498"/>
    </location>
</feature>
<dbReference type="Proteomes" id="UP000563898">
    <property type="component" value="Unassembled WGS sequence"/>
</dbReference>
<dbReference type="PANTHER" id="PTHR42929:SF1">
    <property type="entry name" value="INNER MEMBRANE ABC TRANSPORTER PERMEASE PROTEIN YDCU-RELATED"/>
    <property type="match status" value="1"/>
</dbReference>
<evidence type="ECO:0000256" key="2">
    <source>
        <dbReference type="ARBA" id="ARBA00007069"/>
    </source>
</evidence>
<dbReference type="CDD" id="cd06261">
    <property type="entry name" value="TM_PBP2"/>
    <property type="match status" value="2"/>
</dbReference>
<keyword evidence="4" id="KW-1003">Cell membrane</keyword>
<evidence type="ECO:0000313" key="11">
    <source>
        <dbReference type="EMBL" id="NKY01306.1"/>
    </source>
</evidence>
<dbReference type="PROSITE" id="PS50928">
    <property type="entry name" value="ABC_TM1"/>
    <property type="match status" value="2"/>
</dbReference>
<gene>
    <name evidence="11" type="ORF">HGA05_06940</name>
</gene>
<protein>
    <submittedName>
        <fullName evidence="11">ABC transporter permease subunit</fullName>
    </submittedName>
</protein>
<evidence type="ECO:0000256" key="8">
    <source>
        <dbReference type="RuleBase" id="RU363032"/>
    </source>
</evidence>
<keyword evidence="7 8" id="KW-0472">Membrane</keyword>
<feature type="transmembrane region" description="Helical" evidence="8">
    <location>
        <begin position="131"/>
        <end position="153"/>
    </location>
</feature>
<name>A0A846WJW1_9ACTN</name>
<comment type="similarity">
    <text evidence="2">Belongs to the binding-protein-dependent transport system permease family. CysTW subfamily.</text>
</comment>
<keyword evidence="6 8" id="KW-1133">Transmembrane helix</keyword>
<evidence type="ECO:0000256" key="6">
    <source>
        <dbReference type="ARBA" id="ARBA00022989"/>
    </source>
</evidence>
<dbReference type="InterPro" id="IPR000515">
    <property type="entry name" value="MetI-like"/>
</dbReference>
<proteinExistence type="inferred from homology"/>
<feature type="transmembrane region" description="Helical" evidence="8">
    <location>
        <begin position="440"/>
        <end position="464"/>
    </location>
</feature>
<evidence type="ECO:0000256" key="5">
    <source>
        <dbReference type="ARBA" id="ARBA00022692"/>
    </source>
</evidence>
<feature type="transmembrane region" description="Helical" evidence="8">
    <location>
        <begin position="173"/>
        <end position="201"/>
    </location>
</feature>
<dbReference type="PANTHER" id="PTHR42929">
    <property type="entry name" value="INNER MEMBRANE ABC TRANSPORTER PERMEASE PROTEIN YDCU-RELATED-RELATED"/>
    <property type="match status" value="1"/>
</dbReference>
<evidence type="ECO:0000259" key="10">
    <source>
        <dbReference type="PROSITE" id="PS50928"/>
    </source>
</evidence>
<comment type="caution">
    <text evidence="11">The sequence shown here is derived from an EMBL/GenBank/DDBJ whole genome shotgun (WGS) entry which is preliminary data.</text>
</comment>
<dbReference type="GO" id="GO:0055085">
    <property type="term" value="P:transmembrane transport"/>
    <property type="evidence" value="ECO:0007669"/>
    <property type="project" value="InterPro"/>
</dbReference>
<reference evidence="11 12" key="1">
    <citation type="submission" date="2020-04" db="EMBL/GenBank/DDBJ databases">
        <title>MicrobeNet Type strains.</title>
        <authorList>
            <person name="Nicholson A.C."/>
        </authorList>
    </citation>
    <scope>NUCLEOTIDE SEQUENCE [LARGE SCALE GENOMIC DNA]</scope>
    <source>
        <strain evidence="11 12">ATCC BAA-14</strain>
    </source>
</reference>
<keyword evidence="3 8" id="KW-0813">Transport</keyword>
<feature type="transmembrane region" description="Helical" evidence="8">
    <location>
        <begin position="288"/>
        <end position="310"/>
    </location>
</feature>
<feature type="compositionally biased region" description="Low complexity" evidence="9">
    <location>
        <begin position="7"/>
        <end position="22"/>
    </location>
</feature>
<evidence type="ECO:0000256" key="4">
    <source>
        <dbReference type="ARBA" id="ARBA00022475"/>
    </source>
</evidence>
<comment type="subcellular location">
    <subcellularLocation>
        <location evidence="1 8">Cell membrane</location>
        <topology evidence="1 8">Multi-pass membrane protein</topology>
    </subcellularLocation>
</comment>
<dbReference type="EMBL" id="JAAXPC010000003">
    <property type="protein sequence ID" value="NKY01306.1"/>
    <property type="molecule type" value="Genomic_DNA"/>
</dbReference>
<keyword evidence="5 8" id="KW-0812">Transmembrane</keyword>
<dbReference type="Gene3D" id="1.10.3720.10">
    <property type="entry name" value="MetI-like"/>
    <property type="match status" value="2"/>
</dbReference>
<feature type="transmembrane region" description="Helical" evidence="8">
    <location>
        <begin position="527"/>
        <end position="548"/>
    </location>
</feature>
<accession>A0A846WJW1</accession>
<feature type="transmembrane region" description="Helical" evidence="8">
    <location>
        <begin position="98"/>
        <end position="119"/>
    </location>
</feature>
<feature type="transmembrane region" description="Helical" evidence="8">
    <location>
        <begin position="222"/>
        <end position="244"/>
    </location>
</feature>
<dbReference type="GO" id="GO:0005886">
    <property type="term" value="C:plasma membrane"/>
    <property type="evidence" value="ECO:0007669"/>
    <property type="project" value="UniProtKB-SubCell"/>
</dbReference>
<evidence type="ECO:0000256" key="9">
    <source>
        <dbReference type="SAM" id="MobiDB-lite"/>
    </source>
</evidence>
<evidence type="ECO:0000256" key="3">
    <source>
        <dbReference type="ARBA" id="ARBA00022448"/>
    </source>
</evidence>
<dbReference type="Pfam" id="PF00528">
    <property type="entry name" value="BPD_transp_1"/>
    <property type="match status" value="2"/>
</dbReference>
<evidence type="ECO:0000256" key="7">
    <source>
        <dbReference type="ARBA" id="ARBA00023136"/>
    </source>
</evidence>
<feature type="transmembrane region" description="Helical" evidence="8">
    <location>
        <begin position="347"/>
        <end position="372"/>
    </location>
</feature>
<feature type="transmembrane region" description="Helical" evidence="8">
    <location>
        <begin position="581"/>
        <end position="603"/>
    </location>
</feature>
<feature type="domain" description="ABC transmembrane type-1" evidence="10">
    <location>
        <begin position="402"/>
        <end position="602"/>
    </location>
</feature>
<dbReference type="AlphaFoldDB" id="A0A846WJW1"/>
<feature type="region of interest" description="Disordered" evidence="9">
    <location>
        <begin position="1"/>
        <end position="26"/>
    </location>
</feature>
<feature type="domain" description="ABC transmembrane type-1" evidence="10">
    <location>
        <begin position="94"/>
        <end position="299"/>
    </location>
</feature>
<evidence type="ECO:0000256" key="1">
    <source>
        <dbReference type="ARBA" id="ARBA00004651"/>
    </source>
</evidence>
<sequence length="618" mass="66933">MTTTVDTPAINPEPITPETISPTPKPPWRQRLFGAGGLTFPAWAYLLFFFVVPVALVVWYSFGYKPDQFTTYATDQLSFGRYSEAFGADYRSTFYNTLTIAVTGVVIALAVGVPFAYWLAVKSNPRRRPIYLALIIIPFFTNFLVRTIGWQITLAPSGWLSGVMQSVGLGELGILYTRAAVEVGVVYNYLPLMIFPLFVAMDRAGLSLREAGRDLGANRWTTFFRITLPLASPGIVSGTLLVFIPLMGDYVTPSVLGGAKGTMAGQMIAAQFETAQNWALGSAMTVSLMMMVLVCVVLAGLVVKGVAVVLDRRVFSVTLPTGGPADLGALPGLVMTPRRTRRDWYSICLKGWAVVVYAFLFLPILVIVAYSFNTGRVLASFEGFGFGAYRDALTDDTILHSVRISLEVGLLSALLATLLGSLAGIAIGMSRRPRWWSVGLLALLTVTLVTPDIADAVAFLPWYVTLGVDWNLLPFNNGLVRLVISHAVVSMVVVTFIVRARVSALDPALEEAAADLYASPLARLRHVILPAATPGIVAGMMLAFTFSLDDVVISTFVQQPGYTPWPVYIFSAVRIALRPEVAAMSTLMLVLTLVVLALSALVLRRSGEDATSMAKMIG</sequence>
<dbReference type="RefSeq" id="WP_006372259.1">
    <property type="nucleotide sequence ID" value="NZ_JAAXPC010000003.1"/>
</dbReference>
<feature type="transmembrane region" description="Helical" evidence="8">
    <location>
        <begin position="408"/>
        <end position="428"/>
    </location>
</feature>
<evidence type="ECO:0000313" key="12">
    <source>
        <dbReference type="Proteomes" id="UP000563898"/>
    </source>
</evidence>
<organism evidence="11 12">
    <name type="scientific">Gordonia polyisoprenivorans</name>
    <dbReference type="NCBI Taxonomy" id="84595"/>
    <lineage>
        <taxon>Bacteria</taxon>
        <taxon>Bacillati</taxon>
        <taxon>Actinomycetota</taxon>
        <taxon>Actinomycetes</taxon>
        <taxon>Mycobacteriales</taxon>
        <taxon>Gordoniaceae</taxon>
        <taxon>Gordonia</taxon>
    </lineage>
</organism>
<dbReference type="InterPro" id="IPR035906">
    <property type="entry name" value="MetI-like_sf"/>
</dbReference>